<dbReference type="PANTHER" id="PTHR43976:SF9">
    <property type="entry name" value="OXIDOREDUCTASE"/>
    <property type="match status" value="1"/>
</dbReference>
<dbReference type="InterPro" id="IPR051911">
    <property type="entry name" value="SDR_oxidoreductase"/>
</dbReference>
<evidence type="ECO:0000256" key="1">
    <source>
        <dbReference type="RuleBase" id="RU000363"/>
    </source>
</evidence>
<proteinExistence type="inferred from homology"/>
<name>A0A9P4QA05_9PEZI</name>
<dbReference type="OrthoDB" id="1274115at2759"/>
<comment type="caution">
    <text evidence="2">The sequence shown here is derived from an EMBL/GenBank/DDBJ whole genome shotgun (WGS) entry which is preliminary data.</text>
</comment>
<dbReference type="Gene3D" id="3.40.50.720">
    <property type="entry name" value="NAD(P)-binding Rossmann-like Domain"/>
    <property type="match status" value="1"/>
</dbReference>
<dbReference type="PRINTS" id="PR00080">
    <property type="entry name" value="SDRFAMILY"/>
</dbReference>
<dbReference type="PANTHER" id="PTHR43976">
    <property type="entry name" value="SHORT CHAIN DEHYDROGENASE"/>
    <property type="match status" value="1"/>
</dbReference>
<keyword evidence="3" id="KW-1185">Reference proteome</keyword>
<dbReference type="Proteomes" id="UP000799441">
    <property type="component" value="Unassembled WGS sequence"/>
</dbReference>
<evidence type="ECO:0000313" key="3">
    <source>
        <dbReference type="Proteomes" id="UP000799441"/>
    </source>
</evidence>
<dbReference type="PRINTS" id="PR00081">
    <property type="entry name" value="GDHRDH"/>
</dbReference>
<dbReference type="SUPFAM" id="SSF51735">
    <property type="entry name" value="NAD(P)-binding Rossmann-fold domains"/>
    <property type="match status" value="1"/>
</dbReference>
<accession>A0A9P4QA05</accession>
<dbReference type="EMBL" id="MU003793">
    <property type="protein sequence ID" value="KAF2721076.1"/>
    <property type="molecule type" value="Genomic_DNA"/>
</dbReference>
<dbReference type="AlphaFoldDB" id="A0A9P4QA05"/>
<reference evidence="2" key="1">
    <citation type="journal article" date="2020" name="Stud. Mycol.">
        <title>101 Dothideomycetes genomes: a test case for predicting lifestyles and emergence of pathogens.</title>
        <authorList>
            <person name="Haridas S."/>
            <person name="Albert R."/>
            <person name="Binder M."/>
            <person name="Bloem J."/>
            <person name="Labutti K."/>
            <person name="Salamov A."/>
            <person name="Andreopoulos B."/>
            <person name="Baker S."/>
            <person name="Barry K."/>
            <person name="Bills G."/>
            <person name="Bluhm B."/>
            <person name="Cannon C."/>
            <person name="Castanera R."/>
            <person name="Culley D."/>
            <person name="Daum C."/>
            <person name="Ezra D."/>
            <person name="Gonzalez J."/>
            <person name="Henrissat B."/>
            <person name="Kuo A."/>
            <person name="Liang C."/>
            <person name="Lipzen A."/>
            <person name="Lutzoni F."/>
            <person name="Magnuson J."/>
            <person name="Mondo S."/>
            <person name="Nolan M."/>
            <person name="Ohm R."/>
            <person name="Pangilinan J."/>
            <person name="Park H.-J."/>
            <person name="Ramirez L."/>
            <person name="Alfaro M."/>
            <person name="Sun H."/>
            <person name="Tritt A."/>
            <person name="Yoshinaga Y."/>
            <person name="Zwiers L.-H."/>
            <person name="Turgeon B."/>
            <person name="Goodwin S."/>
            <person name="Spatafora J."/>
            <person name="Crous P."/>
            <person name="Grigoriev I."/>
        </authorList>
    </citation>
    <scope>NUCLEOTIDE SEQUENCE</scope>
    <source>
        <strain evidence="2">CBS 116435</strain>
    </source>
</reference>
<comment type="similarity">
    <text evidence="1">Belongs to the short-chain dehydrogenases/reductases (SDR) family.</text>
</comment>
<dbReference type="InterPro" id="IPR036291">
    <property type="entry name" value="NAD(P)-bd_dom_sf"/>
</dbReference>
<dbReference type="CDD" id="cd05374">
    <property type="entry name" value="17beta-HSD-like_SDR_c"/>
    <property type="match status" value="1"/>
</dbReference>
<protein>
    <submittedName>
        <fullName evidence="2">NAD(P)-binding protein</fullName>
    </submittedName>
</protein>
<evidence type="ECO:0000313" key="2">
    <source>
        <dbReference type="EMBL" id="KAF2721076.1"/>
    </source>
</evidence>
<organism evidence="2 3">
    <name type="scientific">Polychaeton citri CBS 116435</name>
    <dbReference type="NCBI Taxonomy" id="1314669"/>
    <lineage>
        <taxon>Eukaryota</taxon>
        <taxon>Fungi</taxon>
        <taxon>Dikarya</taxon>
        <taxon>Ascomycota</taxon>
        <taxon>Pezizomycotina</taxon>
        <taxon>Dothideomycetes</taxon>
        <taxon>Dothideomycetidae</taxon>
        <taxon>Capnodiales</taxon>
        <taxon>Capnodiaceae</taxon>
        <taxon>Polychaeton</taxon>
    </lineage>
</organism>
<gene>
    <name evidence="2" type="ORF">K431DRAFT_320561</name>
</gene>
<sequence length="298" mass="31669">MAQVYLITGASTGFGAASVRALAKAGHTVFAGIYAPDGNLKPYEDEIATFASENKVNLTPIPLNLLSEDSITEAVDTVISKAGQIDVLIHNAGIAAFGPAESFTSDQYVQVFQINVLGPQRLNQAVLPHMRKRRSGHIVWTTSSTVYGAKLPFGAPYMASKAALDSLAMSYAGELANWGIETTILQPGLCMKTGLAAHQIHPSIPDVAKEYMGEGAPTAGFTEKIFAGLHGMVPDWVDSSIVADALVELAAKPRGKKPFRITADATEDGSDVAAAVVDLNRTTYYRRLGISDQLTVTM</sequence>
<dbReference type="InterPro" id="IPR002347">
    <property type="entry name" value="SDR_fam"/>
</dbReference>
<dbReference type="Pfam" id="PF00106">
    <property type="entry name" value="adh_short"/>
    <property type="match status" value="1"/>
</dbReference>